<feature type="transmembrane region" description="Helical" evidence="2">
    <location>
        <begin position="179"/>
        <end position="202"/>
    </location>
</feature>
<reference evidence="3 4" key="1">
    <citation type="submission" date="2017-03" db="EMBL/GenBank/DDBJ databases">
        <title>Genomes of endolithic fungi from Antarctica.</title>
        <authorList>
            <person name="Coleine C."/>
            <person name="Masonjones S."/>
            <person name="Stajich J.E."/>
        </authorList>
    </citation>
    <scope>NUCLEOTIDE SEQUENCE [LARGE SCALE GENOMIC DNA]</scope>
    <source>
        <strain evidence="3 4">CCFEE 6315</strain>
    </source>
</reference>
<feature type="transmembrane region" description="Helical" evidence="2">
    <location>
        <begin position="208"/>
        <end position="234"/>
    </location>
</feature>
<evidence type="ECO:0008006" key="5">
    <source>
        <dbReference type="Google" id="ProtNLM"/>
    </source>
</evidence>
<sequence length="832" mass="93522">MRFSAIIPVLLSAAALILSFLCLFAGSKKGFMEGYAVVTLNTSQIGRSLFNTSESSDNPLVSFVDNITNSIESELQDTLNSFAQDLGLHDFYSAHLLDFCEGYFLPGPVTNATLEKSEISKNVTSCSNRTGMYHFDPRQTLQKELKASGHSEINVTDLDWPSEIDDGLHKLKVASNAMFVLYCIAIALMGVALFTALIGIFFEGRLAAFVNIVVDWLAFLAIGIASAIATAIAVKAAHVINHYGNDIGVSASKGNKFLPRKRFRNTMDWNAPDLNAWPTRLVLRVSKALRSNKQFTQASIDRNNVRAAERRAKQREEHARKHRYNARNSEDTAGAHQQDVNERGERDYSLFSQAETLVDNHDHTDMLHRLAHHDSFDSLVDEVGFKDKLRDPYFDSNAHPNALRPVSDKHEQMVKSLPDELWKHIAEYLNPADAACLAVSSKTLAEKLGSAPIEALNDPLNKHFKLSVLHFMNEDLPRHLLCFPCAKYHLRKHPGKETMKIDYVNNPLFLCPSAKTSVLPRMRLTPDRQLPYGWVQLALRARYSAAHGVDPETLSRRWRNAESGWNYRTRYMAHDGRLLMRVVSQRHVPPARMLTKTVERHILYEMQEFTPYFSVCSHWRDGELMNLCKCALSHVPSPPESYLQQLKKAPTIDRALAHPNFIVRGCDWCRPARRCPDCATEYLVEIQMVEDKKDPATPFKHSIVVTRWSDLGDGSSPYTSPEWAAMNGVHVPEHEGGHEYASFSHIGRRAVSGIFESSLSGSIPGQRMLSLNPKNEKLGEEGTLVLERHIELWDSRGALAGQHAVDAKIVLWVRISVAIVGHGRKLLNAQPI</sequence>
<dbReference type="InterPro" id="IPR009571">
    <property type="entry name" value="SUR7/Rim9-like_fungi"/>
</dbReference>
<dbReference type="GO" id="GO:0005886">
    <property type="term" value="C:plasma membrane"/>
    <property type="evidence" value="ECO:0007669"/>
    <property type="project" value="InterPro"/>
</dbReference>
<dbReference type="Pfam" id="PF06687">
    <property type="entry name" value="SUR7"/>
    <property type="match status" value="1"/>
</dbReference>
<dbReference type="OrthoDB" id="3912356at2759"/>
<dbReference type="Proteomes" id="UP000308549">
    <property type="component" value="Unassembled WGS sequence"/>
</dbReference>
<accession>A0A4U0UAG7</accession>
<dbReference type="InterPro" id="IPR052413">
    <property type="entry name" value="SUR7_domain"/>
</dbReference>
<organism evidence="3 4">
    <name type="scientific">Salinomyces thailandicus</name>
    <dbReference type="NCBI Taxonomy" id="706561"/>
    <lineage>
        <taxon>Eukaryota</taxon>
        <taxon>Fungi</taxon>
        <taxon>Dikarya</taxon>
        <taxon>Ascomycota</taxon>
        <taxon>Pezizomycotina</taxon>
        <taxon>Dothideomycetes</taxon>
        <taxon>Dothideomycetidae</taxon>
        <taxon>Mycosphaerellales</taxon>
        <taxon>Teratosphaeriaceae</taxon>
        <taxon>Salinomyces</taxon>
    </lineage>
</organism>
<feature type="region of interest" description="Disordered" evidence="1">
    <location>
        <begin position="300"/>
        <end position="343"/>
    </location>
</feature>
<evidence type="ECO:0000256" key="2">
    <source>
        <dbReference type="SAM" id="Phobius"/>
    </source>
</evidence>
<keyword evidence="2" id="KW-0812">Transmembrane</keyword>
<feature type="compositionally biased region" description="Basic and acidic residues" evidence="1">
    <location>
        <begin position="303"/>
        <end position="319"/>
    </location>
</feature>
<dbReference type="AlphaFoldDB" id="A0A4U0UAG7"/>
<protein>
    <recommendedName>
        <fullName evidence="5">F-box domain-containing protein</fullName>
    </recommendedName>
</protein>
<dbReference type="EMBL" id="NAJL01000007">
    <property type="protein sequence ID" value="TKA31692.1"/>
    <property type="molecule type" value="Genomic_DNA"/>
</dbReference>
<evidence type="ECO:0000313" key="4">
    <source>
        <dbReference type="Proteomes" id="UP000308549"/>
    </source>
</evidence>
<name>A0A4U0UAG7_9PEZI</name>
<keyword evidence="4" id="KW-1185">Reference proteome</keyword>
<proteinExistence type="predicted"/>
<dbReference type="PANTHER" id="PTHR28019">
    <property type="entry name" value="CELL MEMBRANE PROTEIN YLR413W-RELATED"/>
    <property type="match status" value="1"/>
</dbReference>
<dbReference type="PANTHER" id="PTHR28019:SF7">
    <property type="entry name" value="SUR7 PROTEIN"/>
    <property type="match status" value="1"/>
</dbReference>
<dbReference type="GO" id="GO:0051285">
    <property type="term" value="C:cell cortex of cell tip"/>
    <property type="evidence" value="ECO:0007669"/>
    <property type="project" value="TreeGrafter"/>
</dbReference>
<evidence type="ECO:0000256" key="1">
    <source>
        <dbReference type="SAM" id="MobiDB-lite"/>
    </source>
</evidence>
<comment type="caution">
    <text evidence="3">The sequence shown here is derived from an EMBL/GenBank/DDBJ whole genome shotgun (WGS) entry which is preliminary data.</text>
</comment>
<evidence type="ECO:0000313" key="3">
    <source>
        <dbReference type="EMBL" id="TKA31692.1"/>
    </source>
</evidence>
<gene>
    <name evidence="3" type="ORF">B0A50_01770</name>
</gene>
<keyword evidence="2" id="KW-0472">Membrane</keyword>
<dbReference type="GO" id="GO:0031505">
    <property type="term" value="P:fungal-type cell wall organization"/>
    <property type="evidence" value="ECO:0007669"/>
    <property type="project" value="TreeGrafter"/>
</dbReference>
<keyword evidence="2" id="KW-1133">Transmembrane helix</keyword>
<feature type="transmembrane region" description="Helical" evidence="2">
    <location>
        <begin position="6"/>
        <end position="26"/>
    </location>
</feature>